<dbReference type="InterPro" id="IPR013820">
    <property type="entry name" value="ATP_PRibTrfase_cat"/>
</dbReference>
<dbReference type="Pfam" id="PF01634">
    <property type="entry name" value="HisG"/>
    <property type="match status" value="1"/>
</dbReference>
<dbReference type="PROSITE" id="PS01316">
    <property type="entry name" value="ATP_P_PHORIBOSYLTR"/>
    <property type="match status" value="1"/>
</dbReference>
<evidence type="ECO:0000256" key="6">
    <source>
        <dbReference type="ARBA" id="ARBA00022490"/>
    </source>
</evidence>
<dbReference type="InterPro" id="IPR018198">
    <property type="entry name" value="ATP_PRibTrfase_CS"/>
</dbReference>
<evidence type="ECO:0000313" key="19">
    <source>
        <dbReference type="Proteomes" id="UP001314166"/>
    </source>
</evidence>
<organism evidence="18 19">
    <name type="scientific">Fructobacillus evanidus</name>
    <dbReference type="NCBI Taxonomy" id="3064281"/>
    <lineage>
        <taxon>Bacteria</taxon>
        <taxon>Bacillati</taxon>
        <taxon>Bacillota</taxon>
        <taxon>Bacilli</taxon>
        <taxon>Lactobacillales</taxon>
        <taxon>Lactobacillaceae</taxon>
        <taxon>Fructobacillus</taxon>
    </lineage>
</organism>
<comment type="miscellaneous">
    <text evidence="15">This function is generally fulfilled by the C-terminal part of HisG, which is missing in some bacteria such as this one.</text>
</comment>
<keyword evidence="19" id="KW-1185">Reference proteome</keyword>
<keyword evidence="8 16" id="KW-0328">Glycosyltransferase</keyword>
<dbReference type="Proteomes" id="UP001314166">
    <property type="component" value="Unassembled WGS sequence"/>
</dbReference>
<evidence type="ECO:0000256" key="10">
    <source>
        <dbReference type="ARBA" id="ARBA00022741"/>
    </source>
</evidence>
<dbReference type="InterPro" id="IPR041715">
    <property type="entry name" value="HisRS-like_core"/>
</dbReference>
<evidence type="ECO:0000256" key="5">
    <source>
        <dbReference type="ARBA" id="ARBA00009489"/>
    </source>
</evidence>
<name>A0ABM9MWC0_9LACO</name>
<evidence type="ECO:0000256" key="9">
    <source>
        <dbReference type="ARBA" id="ARBA00022679"/>
    </source>
</evidence>
<evidence type="ECO:0000256" key="14">
    <source>
        <dbReference type="ARBA" id="ARBA00025246"/>
    </source>
</evidence>
<keyword evidence="7 16" id="KW-0028">Amino-acid biosynthesis</keyword>
<comment type="catalytic activity">
    <reaction evidence="1 16">
        <text>1-(5-phospho-beta-D-ribosyl)-ATP + diphosphate = 5-phospho-alpha-D-ribose 1-diphosphate + ATP</text>
        <dbReference type="Rhea" id="RHEA:18473"/>
        <dbReference type="ChEBI" id="CHEBI:30616"/>
        <dbReference type="ChEBI" id="CHEBI:33019"/>
        <dbReference type="ChEBI" id="CHEBI:58017"/>
        <dbReference type="ChEBI" id="CHEBI:73183"/>
        <dbReference type="EC" id="2.4.2.17"/>
    </reaction>
</comment>
<proteinExistence type="inferred from homology"/>
<evidence type="ECO:0000256" key="1">
    <source>
        <dbReference type="ARBA" id="ARBA00000915"/>
    </source>
</evidence>
<dbReference type="NCBIfam" id="TIGR00070">
    <property type="entry name" value="hisG"/>
    <property type="match status" value="1"/>
</dbReference>
<protein>
    <recommendedName>
        <fullName evidence="15 16">Multifunctional fusion protein</fullName>
    </recommendedName>
    <domain>
        <recommendedName>
            <fullName evidence="16">ATP phosphoribosyltransferase</fullName>
            <shortName evidence="16">ATP-PRT</shortName>
            <shortName evidence="16">ATP-PRTase</shortName>
            <ecNumber evidence="16">2.4.2.17</ecNumber>
        </recommendedName>
    </domain>
    <domain>
        <recommendedName>
            <fullName evidence="15">ATP phosphoribosyltransferase regulatory subunit</fullName>
        </recommendedName>
    </domain>
</protein>
<dbReference type="Gene3D" id="3.30.930.10">
    <property type="entry name" value="Bira Bifunctional Protein, Domain 2"/>
    <property type="match status" value="1"/>
</dbReference>
<dbReference type="EMBL" id="CAUZMB010000005">
    <property type="protein sequence ID" value="CAK1244726.1"/>
    <property type="molecule type" value="Genomic_DNA"/>
</dbReference>
<evidence type="ECO:0000256" key="2">
    <source>
        <dbReference type="ARBA" id="ARBA00004496"/>
    </source>
</evidence>
<feature type="domain" description="Aminoacyl-transfer RNA synthetases class-II family profile" evidence="17">
    <location>
        <begin position="1"/>
        <end position="103"/>
    </location>
</feature>
<dbReference type="HAMAP" id="MF_00125">
    <property type="entry name" value="HisZ"/>
    <property type="match status" value="1"/>
</dbReference>
<comment type="subcellular location">
    <subcellularLocation>
        <location evidence="2 16">Cytoplasm</location>
    </subcellularLocation>
</comment>
<comment type="similarity">
    <text evidence="4 15">Belongs to the class-II aminoacyl-tRNA synthetase family. HisZ subfamily.</text>
</comment>
<dbReference type="PANTHER" id="PTHR21403">
    <property type="entry name" value="ATP PHOSPHORIBOSYLTRANSFERASE ATP-PRTASE"/>
    <property type="match status" value="1"/>
</dbReference>
<dbReference type="EC" id="2.4.2.17" evidence="16"/>
<dbReference type="InterPro" id="IPR045864">
    <property type="entry name" value="aa-tRNA-synth_II/BPL/LPL"/>
</dbReference>
<evidence type="ECO:0000256" key="11">
    <source>
        <dbReference type="ARBA" id="ARBA00022840"/>
    </source>
</evidence>
<dbReference type="RefSeq" id="WP_338343823.1">
    <property type="nucleotide sequence ID" value="NZ_CAUZLH010000003.1"/>
</dbReference>
<dbReference type="InterPro" id="IPR024893">
    <property type="entry name" value="ATP_PRibTrfase_HisG_short"/>
</dbReference>
<dbReference type="InterPro" id="IPR006195">
    <property type="entry name" value="aa-tRNA-synth_II"/>
</dbReference>
<dbReference type="Pfam" id="PF13393">
    <property type="entry name" value="tRNA-synt_His"/>
    <property type="match status" value="1"/>
</dbReference>
<dbReference type="Gene3D" id="3.40.190.10">
    <property type="entry name" value="Periplasmic binding protein-like II"/>
    <property type="match status" value="2"/>
</dbReference>
<dbReference type="SUPFAM" id="SSF53850">
    <property type="entry name" value="Periplasmic binding protein-like II"/>
    <property type="match status" value="1"/>
</dbReference>
<evidence type="ECO:0000256" key="15">
    <source>
        <dbReference type="HAMAP-Rule" id="MF_00125"/>
    </source>
</evidence>
<evidence type="ECO:0000256" key="4">
    <source>
        <dbReference type="ARBA" id="ARBA00005539"/>
    </source>
</evidence>
<dbReference type="InterPro" id="IPR001348">
    <property type="entry name" value="ATP_PRibTrfase_HisG"/>
</dbReference>
<dbReference type="GO" id="GO:0003879">
    <property type="term" value="F:ATP phosphoribosyltransferase activity"/>
    <property type="evidence" value="ECO:0007669"/>
    <property type="project" value="UniProtKB-EC"/>
</dbReference>
<evidence type="ECO:0000256" key="3">
    <source>
        <dbReference type="ARBA" id="ARBA00004667"/>
    </source>
</evidence>
<dbReference type="PANTHER" id="PTHR21403:SF8">
    <property type="entry name" value="ATP PHOSPHORIBOSYLTRANSFERASE"/>
    <property type="match status" value="1"/>
</dbReference>
<dbReference type="CDD" id="cd00773">
    <property type="entry name" value="HisRS-like_core"/>
    <property type="match status" value="1"/>
</dbReference>
<comment type="pathway">
    <text evidence="3 16">Amino-acid biosynthesis; L-histidine biosynthesis; L-histidine from 5-phospho-alpha-D-ribose 1-diphosphate: step 1/9.</text>
</comment>
<dbReference type="InterPro" id="IPR004517">
    <property type="entry name" value="HisZ"/>
</dbReference>
<comment type="caution">
    <text evidence="18">The sequence shown here is derived from an EMBL/GenBank/DDBJ whole genome shotgun (WGS) entry which is preliminary data.</text>
</comment>
<comment type="similarity">
    <text evidence="5 16">Belongs to the ATP phosphoribosyltransferase family. Short subfamily.</text>
</comment>
<evidence type="ECO:0000256" key="13">
    <source>
        <dbReference type="ARBA" id="ARBA00024861"/>
    </source>
</evidence>
<dbReference type="PROSITE" id="PS50862">
    <property type="entry name" value="AA_TRNA_LIGASE_II"/>
    <property type="match status" value="1"/>
</dbReference>
<keyword evidence="9 16" id="KW-0808">Transferase</keyword>
<accession>A0ABM9MWC0</accession>
<evidence type="ECO:0000256" key="12">
    <source>
        <dbReference type="ARBA" id="ARBA00023102"/>
    </source>
</evidence>
<comment type="function">
    <text evidence="14 15">Required for the first step of histidine biosynthesis. May allow the feedback regulation of ATP phosphoribosyltransferase activity by histidine.</text>
</comment>
<dbReference type="SUPFAM" id="SSF55681">
    <property type="entry name" value="Class II aaRS and biotin synthetases"/>
    <property type="match status" value="1"/>
</dbReference>
<sequence length="538" mass="60390">MNKKMLAAGSRDEYGETLKEKQAIEQTIISVLNNQGYIPVSTPLIEQESVFDQYQEKKVFHLFDHMGEKLVLRPDLTLPIARFLAANQTTSTVTRLYYLGDVFHQIVNLSGDYNQETQAGIEIIGEQSFEAEIEALETMLAFAQRFGILDVQVVLSDARLIDLILEQFDLDDRIRSEMKQAIEEKNISQFEKLKALIPDFPAELADWPLAFGENGESAMEKLRRIPAVKEIMDDWVRLANYTHRHYPDVAVTVDLAAVSPQPYYTGTIIRGFVPSLGDYLFSGGRYDRLLSKADQETVPAMGMALKVETVLADRQRDLSSLSAQDPIVVVLAKGRVEQDVRPLLKKAGVDTSQLDNPARKLVFDTVDNRYRFILVKANDVVKYLDQGIGDVGIVGSDTIAEQGQNHYDVLDLQTGKAEFVLAACEDFEPEKISRLRIATKYPKLASQYFHDQGEDVELIKLEGSVELGPITGLADAIIDITQTGRTLVENHLQIFDRVGPVATHFLVRKGSLLQYQDELTTVIKRLANLVAPKEEVKE</sequence>
<dbReference type="CDD" id="cd13595">
    <property type="entry name" value="PBP2_HisGs"/>
    <property type="match status" value="1"/>
</dbReference>
<keyword evidence="10 16" id="KW-0547">Nucleotide-binding</keyword>
<comment type="subunit">
    <text evidence="16">Heteromultimer composed of HisG and HisZ subunits.</text>
</comment>
<gene>
    <name evidence="15" type="primary">hisZ</name>
    <name evidence="16" type="synonym">hisG</name>
    <name evidence="18" type="ORF">R55214_HHFBAMCI_00992</name>
</gene>
<reference evidence="18 19" key="1">
    <citation type="submission" date="2023-10" db="EMBL/GenBank/DDBJ databases">
        <authorList>
            <person name="Botero Cardona J."/>
        </authorList>
    </citation>
    <scope>NUCLEOTIDE SEQUENCE [LARGE SCALE GENOMIC DNA]</scope>
    <source>
        <strain evidence="18 19">R-55214</strain>
    </source>
</reference>
<keyword evidence="6 16" id="KW-0963">Cytoplasm</keyword>
<comment type="function">
    <text evidence="13 16">Catalyzes the condensation of ATP and 5-phosphoribose 1-diphosphate to form N'-(5'-phosphoribosyl)-ATP (PR-ATP). Has a crucial role in the pathway because the rate of histidine biosynthesis seems to be controlled primarily by regulation of HisG enzymatic activity.</text>
</comment>
<evidence type="ECO:0000313" key="18">
    <source>
        <dbReference type="EMBL" id="CAK1244726.1"/>
    </source>
</evidence>
<comment type="domain">
    <text evidence="16">Lacks the C-terminal regulatory region which is replaced by HisZ.</text>
</comment>
<keyword evidence="11 16" id="KW-0067">ATP-binding</keyword>
<keyword evidence="12 16" id="KW-0368">Histidine biosynthesis</keyword>
<evidence type="ECO:0000256" key="8">
    <source>
        <dbReference type="ARBA" id="ARBA00022676"/>
    </source>
</evidence>
<evidence type="ECO:0000256" key="16">
    <source>
        <dbReference type="HAMAP-Rule" id="MF_01018"/>
    </source>
</evidence>
<evidence type="ECO:0000259" key="17">
    <source>
        <dbReference type="PROSITE" id="PS50862"/>
    </source>
</evidence>
<evidence type="ECO:0000256" key="7">
    <source>
        <dbReference type="ARBA" id="ARBA00022605"/>
    </source>
</evidence>
<dbReference type="HAMAP" id="MF_01018">
    <property type="entry name" value="HisG_Short"/>
    <property type="match status" value="1"/>
</dbReference>